<dbReference type="GO" id="GO:0016787">
    <property type="term" value="F:hydrolase activity"/>
    <property type="evidence" value="ECO:0007669"/>
    <property type="project" value="UniProtKB-KW"/>
</dbReference>
<dbReference type="Proteomes" id="UP000734218">
    <property type="component" value="Unassembled WGS sequence"/>
</dbReference>
<dbReference type="CDD" id="cd07067">
    <property type="entry name" value="HP_PGM_like"/>
    <property type="match status" value="1"/>
</dbReference>
<keyword evidence="2" id="KW-1185">Reference proteome</keyword>
<comment type="caution">
    <text evidence="1">The sequence shown here is derived from an EMBL/GenBank/DDBJ whole genome shotgun (WGS) entry which is preliminary data.</text>
</comment>
<accession>A0ABX0XNC5</accession>
<proteinExistence type="predicted"/>
<dbReference type="InterPro" id="IPR029033">
    <property type="entry name" value="His_PPase_superfam"/>
</dbReference>
<dbReference type="SMART" id="SM00855">
    <property type="entry name" value="PGAM"/>
    <property type="match status" value="1"/>
</dbReference>
<dbReference type="PANTHER" id="PTHR47623">
    <property type="entry name" value="OS09G0287300 PROTEIN"/>
    <property type="match status" value="1"/>
</dbReference>
<organism evidence="1 2">
    <name type="scientific">Sphingomonas jejuensis</name>
    <dbReference type="NCBI Taxonomy" id="904715"/>
    <lineage>
        <taxon>Bacteria</taxon>
        <taxon>Pseudomonadati</taxon>
        <taxon>Pseudomonadota</taxon>
        <taxon>Alphaproteobacteria</taxon>
        <taxon>Sphingomonadales</taxon>
        <taxon>Sphingomonadaceae</taxon>
        <taxon>Sphingomonas</taxon>
    </lineage>
</organism>
<reference evidence="1 2" key="1">
    <citation type="submission" date="2020-03" db="EMBL/GenBank/DDBJ databases">
        <title>Genomic Encyclopedia of Type Strains, Phase IV (KMG-IV): sequencing the most valuable type-strain genomes for metagenomic binning, comparative biology and taxonomic classification.</title>
        <authorList>
            <person name="Goeker M."/>
        </authorList>
    </citation>
    <scope>NUCLEOTIDE SEQUENCE [LARGE SCALE GENOMIC DNA]</scope>
    <source>
        <strain evidence="1 2">DSM 27651</strain>
    </source>
</reference>
<protein>
    <submittedName>
        <fullName evidence="1">Phosphohistidine phosphatase</fullName>
        <ecNumber evidence="1">3.1.3.-</ecNumber>
    </submittedName>
</protein>
<dbReference type="Pfam" id="PF00300">
    <property type="entry name" value="His_Phos_1"/>
    <property type="match status" value="1"/>
</dbReference>
<dbReference type="RefSeq" id="WP_167955248.1">
    <property type="nucleotide sequence ID" value="NZ_JAATJE010000002.1"/>
</dbReference>
<gene>
    <name evidence="1" type="ORF">GGR88_002388</name>
</gene>
<dbReference type="InterPro" id="IPR013078">
    <property type="entry name" value="His_Pase_superF_clade-1"/>
</dbReference>
<evidence type="ECO:0000313" key="1">
    <source>
        <dbReference type="EMBL" id="NJC34874.1"/>
    </source>
</evidence>
<name>A0ABX0XNC5_9SPHN</name>
<dbReference type="PANTHER" id="PTHR47623:SF1">
    <property type="entry name" value="OS09G0287300 PROTEIN"/>
    <property type="match status" value="1"/>
</dbReference>
<evidence type="ECO:0000313" key="2">
    <source>
        <dbReference type="Proteomes" id="UP000734218"/>
    </source>
</evidence>
<dbReference type="EMBL" id="JAATJE010000002">
    <property type="protein sequence ID" value="NJC34874.1"/>
    <property type="molecule type" value="Genomic_DNA"/>
</dbReference>
<sequence>MKTLILLRHAKSGWDDGIARDFDRPLNGKGERAARTVGRRLREDGLTFDQVVASSAVRVRETLAQLWLGYGTTPDVTFDTGLYLATVDGLLDRVQQTEDSVDRLLLVGHNPGLEDLVLTLVPDHPDDRLRDDVEEKFPTASVAVLALAIDSWTAAKPGAGKLERFIRPRDLDPALGPDRG</sequence>
<dbReference type="Gene3D" id="3.40.50.1240">
    <property type="entry name" value="Phosphoglycerate mutase-like"/>
    <property type="match status" value="1"/>
</dbReference>
<keyword evidence="1" id="KW-0378">Hydrolase</keyword>
<dbReference type="SUPFAM" id="SSF53254">
    <property type="entry name" value="Phosphoglycerate mutase-like"/>
    <property type="match status" value="1"/>
</dbReference>
<dbReference type="EC" id="3.1.3.-" evidence="1"/>